<feature type="region of interest" description="Disordered" evidence="1">
    <location>
        <begin position="449"/>
        <end position="469"/>
    </location>
</feature>
<evidence type="ECO:0000256" key="1">
    <source>
        <dbReference type="SAM" id="MobiDB-lite"/>
    </source>
</evidence>
<feature type="signal peptide" evidence="2">
    <location>
        <begin position="1"/>
        <end position="25"/>
    </location>
</feature>
<name>A0A9W7C647_9STRA</name>
<protein>
    <submittedName>
        <fullName evidence="3">Uncharacterized protein</fullName>
    </submittedName>
</protein>
<dbReference type="AlphaFoldDB" id="A0A9W7C647"/>
<evidence type="ECO:0000256" key="2">
    <source>
        <dbReference type="SAM" id="SignalP"/>
    </source>
</evidence>
<evidence type="ECO:0000313" key="3">
    <source>
        <dbReference type="EMBL" id="GMI00697.1"/>
    </source>
</evidence>
<dbReference type="Proteomes" id="UP001165160">
    <property type="component" value="Unassembled WGS sequence"/>
</dbReference>
<sequence>MKISHSHVALLSLLLNILNCASIHAFTLHFQHKFCKSELVKCVFPPASTALFYGSGSESDEAELAKKKSEAAEAFISYNDGKWTGRAVVFDVSKALGDEASRRSSLGHAFYELDSETEINAKGITQLSTLQWKGTTSFSRYTTRLSGNCGFDVDAVDGSYSADHSVLDLQLPDTVDCGADSCGNVLGSFAIESSIAVSDERRIRSVLLYNFDKSLSRCILFDETKSKPAFTSSSTATMQEDIMKAIGGMGSDGNTERMKKVQEAASKGALKAKEEAKMISSDQDSRVKVDTFQPNLRRLCSGLWEGDGVLRNHEAGAKRGRFGGVGKKGFGEVDKSEEEAQPGAGMNDGFAEWFVNVFKMNLSYQWDGKNKLRQECSLGVGVSSNVGNDNNLIVGWGELIEDGVRVDVGKGDRFEDKESLVVSTFDQGQTINIMLGSVAVKGSLSLKGEKEKEQDKREKNGKSSNDNDVEYVDSVSPFISELSVFQARTIGPEVKDGLEVGEEKVEYFLSRLSRLYDNSGKLKSGSSAFFTLKSWFD</sequence>
<evidence type="ECO:0000313" key="4">
    <source>
        <dbReference type="Proteomes" id="UP001165160"/>
    </source>
</evidence>
<organism evidence="3 4">
    <name type="scientific">Triparma verrucosa</name>
    <dbReference type="NCBI Taxonomy" id="1606542"/>
    <lineage>
        <taxon>Eukaryota</taxon>
        <taxon>Sar</taxon>
        <taxon>Stramenopiles</taxon>
        <taxon>Ochrophyta</taxon>
        <taxon>Bolidophyceae</taxon>
        <taxon>Parmales</taxon>
        <taxon>Triparmaceae</taxon>
        <taxon>Triparma</taxon>
    </lineage>
</organism>
<keyword evidence="4" id="KW-1185">Reference proteome</keyword>
<feature type="chain" id="PRO_5040930116" evidence="2">
    <location>
        <begin position="26"/>
        <end position="537"/>
    </location>
</feature>
<comment type="caution">
    <text evidence="3">The sequence shown here is derived from an EMBL/GenBank/DDBJ whole genome shotgun (WGS) entry which is preliminary data.</text>
</comment>
<dbReference type="EMBL" id="BRXX01000251">
    <property type="protein sequence ID" value="GMI00697.1"/>
    <property type="molecule type" value="Genomic_DNA"/>
</dbReference>
<keyword evidence="2" id="KW-0732">Signal</keyword>
<reference evidence="4" key="1">
    <citation type="journal article" date="2023" name="Commun. Biol.">
        <title>Genome analysis of Parmales, the sister group of diatoms, reveals the evolutionary specialization of diatoms from phago-mixotrophs to photoautotrophs.</title>
        <authorList>
            <person name="Ban H."/>
            <person name="Sato S."/>
            <person name="Yoshikawa S."/>
            <person name="Yamada K."/>
            <person name="Nakamura Y."/>
            <person name="Ichinomiya M."/>
            <person name="Sato N."/>
            <person name="Blanc-Mathieu R."/>
            <person name="Endo H."/>
            <person name="Kuwata A."/>
            <person name="Ogata H."/>
        </authorList>
    </citation>
    <scope>NUCLEOTIDE SEQUENCE [LARGE SCALE GENOMIC DNA]</scope>
    <source>
        <strain evidence="4">NIES 3699</strain>
    </source>
</reference>
<accession>A0A9W7C647</accession>
<proteinExistence type="predicted"/>
<gene>
    <name evidence="3" type="ORF">TrVE_jg11084</name>
</gene>
<feature type="compositionally biased region" description="Basic and acidic residues" evidence="1">
    <location>
        <begin position="449"/>
        <end position="461"/>
    </location>
</feature>